<sequence length="178" mass="18906">MNVLKKSLILCAFVSLTFMGCSSDSDGDSGNAKGTITLSGEETAIFGTSLTVGNIAEGAYQTGTNKSVTLTHKSIEIDEDGEINPTTASFTNSFIIVTAQFDDEDNAAATKAISMVIVKNGEEYRFVCASDYNGGSDELDCGTGFNVDQENNEVIFDDTTVENTETGKILTMNGTVTW</sequence>
<organism evidence="2 5">
    <name type="scientific">Algibacter amylolyticus</name>
    <dbReference type="NCBI Taxonomy" id="1608400"/>
    <lineage>
        <taxon>Bacteria</taxon>
        <taxon>Pseudomonadati</taxon>
        <taxon>Bacteroidota</taxon>
        <taxon>Flavobacteriia</taxon>
        <taxon>Flavobacteriales</taxon>
        <taxon>Flavobacteriaceae</taxon>
        <taxon>Algibacter</taxon>
    </lineage>
</organism>
<dbReference type="AlphaFoldDB" id="A0A5M7AY21"/>
<dbReference type="Proteomes" id="UP000322315">
    <property type="component" value="Unassembled WGS sequence"/>
</dbReference>
<accession>A0A5M7AY21</accession>
<reference evidence="2" key="3">
    <citation type="submission" date="2019-09" db="EMBL/GenBank/DDBJ databases">
        <authorList>
            <person name="Zhang D.-C."/>
        </authorList>
    </citation>
    <scope>NUCLEOTIDE SEQUENCE</scope>
    <source>
        <strain evidence="2">RU-4-M-4</strain>
    </source>
</reference>
<reference evidence="3 4" key="2">
    <citation type="submission" date="2019-07" db="EMBL/GenBank/DDBJ databases">
        <title>Algibacter marinivivus sp. nov., isolated from the surface of a marine red alga.</title>
        <authorList>
            <person name="Zhong X."/>
            <person name="Xu W."/>
            <person name="Zhang Y."/>
            <person name="Zhang Q."/>
            <person name="Du Z."/>
        </authorList>
    </citation>
    <scope>NUCLEOTIDE SEQUENCE [LARGE SCALE GENOMIC DNA]</scope>
    <source>
        <strain evidence="3 4">RU-4-M-4</strain>
    </source>
</reference>
<dbReference type="Proteomes" id="UP000315145">
    <property type="component" value="Unassembled WGS sequence"/>
</dbReference>
<evidence type="ECO:0000313" key="2">
    <source>
        <dbReference type="EMBL" id="KAA5822323.1"/>
    </source>
</evidence>
<gene>
    <name evidence="2" type="ORF">F2B50_14330</name>
    <name evidence="3" type="ORF">FPF71_14330</name>
</gene>
<evidence type="ECO:0000313" key="5">
    <source>
        <dbReference type="Proteomes" id="UP000322315"/>
    </source>
</evidence>
<dbReference type="PROSITE" id="PS51257">
    <property type="entry name" value="PROKAR_LIPOPROTEIN"/>
    <property type="match status" value="1"/>
</dbReference>
<dbReference type="EMBL" id="VWRS01000009">
    <property type="protein sequence ID" value="KAA5822323.1"/>
    <property type="molecule type" value="Genomic_DNA"/>
</dbReference>
<protein>
    <submittedName>
        <fullName evidence="2">Uncharacterized protein</fullName>
    </submittedName>
</protein>
<feature type="signal peptide" evidence="1">
    <location>
        <begin position="1"/>
        <end position="23"/>
    </location>
</feature>
<keyword evidence="4" id="KW-1185">Reference proteome</keyword>
<evidence type="ECO:0000313" key="3">
    <source>
        <dbReference type="EMBL" id="TSJ73473.1"/>
    </source>
</evidence>
<evidence type="ECO:0000256" key="1">
    <source>
        <dbReference type="SAM" id="SignalP"/>
    </source>
</evidence>
<proteinExistence type="predicted"/>
<dbReference type="EMBL" id="VMBF01000009">
    <property type="protein sequence ID" value="TSJ73473.1"/>
    <property type="molecule type" value="Genomic_DNA"/>
</dbReference>
<dbReference type="RefSeq" id="WP_144117491.1">
    <property type="nucleotide sequence ID" value="NZ_JACHGE010000007.1"/>
</dbReference>
<keyword evidence="1" id="KW-0732">Signal</keyword>
<name>A0A5M7AY21_9FLAO</name>
<dbReference type="OrthoDB" id="1134603at2"/>
<feature type="chain" id="PRO_5024359217" evidence="1">
    <location>
        <begin position="24"/>
        <end position="178"/>
    </location>
</feature>
<comment type="caution">
    <text evidence="2">The sequence shown here is derived from an EMBL/GenBank/DDBJ whole genome shotgun (WGS) entry which is preliminary data.</text>
</comment>
<evidence type="ECO:0000313" key="4">
    <source>
        <dbReference type="Proteomes" id="UP000315145"/>
    </source>
</evidence>
<reference evidence="2 5" key="1">
    <citation type="journal article" date="2015" name="Int. J. Syst. Evol. Microbiol.">
        <title>Algibacter amylolyticus sp. nov., isolated from intertidal sediment.</title>
        <authorList>
            <person name="Zhang D.C."/>
            <person name="Wu J."/>
            <person name="Neuner K."/>
            <person name="Yao J."/>
            <person name="Margesin R."/>
        </authorList>
    </citation>
    <scope>NUCLEOTIDE SEQUENCE [LARGE SCALE GENOMIC DNA]</scope>
    <source>
        <strain evidence="2 5">RU-4-M-4</strain>
    </source>
</reference>